<evidence type="ECO:0000313" key="3">
    <source>
        <dbReference type="Proteomes" id="UP000288168"/>
    </source>
</evidence>
<feature type="compositionally biased region" description="Polar residues" evidence="1">
    <location>
        <begin position="110"/>
        <end position="120"/>
    </location>
</feature>
<dbReference type="Proteomes" id="UP000288168">
    <property type="component" value="Unassembled WGS sequence"/>
</dbReference>
<name>A0A428P4P6_9HYPO</name>
<comment type="caution">
    <text evidence="2">The sequence shown here is derived from an EMBL/GenBank/DDBJ whole genome shotgun (WGS) entry which is preliminary data.</text>
</comment>
<keyword evidence="3" id="KW-1185">Reference proteome</keyword>
<reference evidence="2 3" key="1">
    <citation type="submission" date="2017-06" db="EMBL/GenBank/DDBJ databases">
        <title>Comparative genomic analysis of Ambrosia Fusariam Clade fungi.</title>
        <authorList>
            <person name="Stajich J.E."/>
            <person name="Carrillo J."/>
            <person name="Kijimoto T."/>
            <person name="Eskalen A."/>
            <person name="O'Donnell K."/>
            <person name="Kasson M."/>
        </authorList>
    </citation>
    <scope>NUCLEOTIDE SEQUENCE [LARGE SCALE GENOMIC DNA]</scope>
    <source>
        <strain evidence="2 3">NRRL62584</strain>
    </source>
</reference>
<organism evidence="2 3">
    <name type="scientific">Fusarium duplospermum</name>
    <dbReference type="NCBI Taxonomy" id="1325734"/>
    <lineage>
        <taxon>Eukaryota</taxon>
        <taxon>Fungi</taxon>
        <taxon>Dikarya</taxon>
        <taxon>Ascomycota</taxon>
        <taxon>Pezizomycotina</taxon>
        <taxon>Sordariomycetes</taxon>
        <taxon>Hypocreomycetidae</taxon>
        <taxon>Hypocreales</taxon>
        <taxon>Nectriaceae</taxon>
        <taxon>Fusarium</taxon>
        <taxon>Fusarium solani species complex</taxon>
    </lineage>
</organism>
<protein>
    <submittedName>
        <fullName evidence="2">Uncharacterized protein</fullName>
    </submittedName>
</protein>
<evidence type="ECO:0000313" key="2">
    <source>
        <dbReference type="EMBL" id="RSL47959.1"/>
    </source>
</evidence>
<dbReference type="EMBL" id="NKCI01000206">
    <property type="protein sequence ID" value="RSL47959.1"/>
    <property type="molecule type" value="Genomic_DNA"/>
</dbReference>
<accession>A0A428P4P6</accession>
<evidence type="ECO:0000256" key="1">
    <source>
        <dbReference type="SAM" id="MobiDB-lite"/>
    </source>
</evidence>
<proteinExistence type="predicted"/>
<feature type="region of interest" description="Disordered" evidence="1">
    <location>
        <begin position="99"/>
        <end position="120"/>
    </location>
</feature>
<dbReference type="AlphaFoldDB" id="A0A428P4P6"/>
<gene>
    <name evidence="2" type="ORF">CEP54_013154</name>
</gene>
<sequence>MATVGNYNDSFGEPGAPFQAPNMLATHPTYGSGYVQHLRSQMQVPQGYNRALAWKYNVAQGSTRDLPNDAQHFESQQPGATRIATPDMTSTHVGFKAENVGHPRQQQQQSPTQGYSNSAMGNTGDILVLDTVSQASPGAVTDATDDGGSSEKALIDDTWDFGAIFLDIQNGSLEMALQVLLDFTGRLDSEVTHLQL</sequence>